<proteinExistence type="inferred from homology"/>
<dbReference type="PANTHER" id="PTHR43133">
    <property type="entry name" value="RNA POLYMERASE ECF-TYPE SIGMA FACTO"/>
    <property type="match status" value="1"/>
</dbReference>
<dbReference type="Proteomes" id="UP001267426">
    <property type="component" value="Unassembled WGS sequence"/>
</dbReference>
<dbReference type="Gene3D" id="1.10.10.10">
    <property type="entry name" value="Winged helix-like DNA-binding domain superfamily/Winged helix DNA-binding domain"/>
    <property type="match status" value="1"/>
</dbReference>
<feature type="domain" description="RNA polymerase sigma factor 70 region 4 type 2" evidence="7">
    <location>
        <begin position="134"/>
        <end position="174"/>
    </location>
</feature>
<dbReference type="Gene3D" id="1.10.1740.10">
    <property type="match status" value="1"/>
</dbReference>
<evidence type="ECO:0000313" key="8">
    <source>
        <dbReference type="EMBL" id="MDT0631055.1"/>
    </source>
</evidence>
<evidence type="ECO:0000256" key="5">
    <source>
        <dbReference type="ARBA" id="ARBA00023163"/>
    </source>
</evidence>
<feature type="domain" description="RNA polymerase sigma-70 region 2" evidence="6">
    <location>
        <begin position="26"/>
        <end position="96"/>
    </location>
</feature>
<keyword evidence="2" id="KW-0805">Transcription regulation</keyword>
<protein>
    <submittedName>
        <fullName evidence="8">Sigma-70 family RNA polymerase sigma factor</fullName>
    </submittedName>
</protein>
<dbReference type="NCBIfam" id="TIGR02937">
    <property type="entry name" value="sigma70-ECF"/>
    <property type="match status" value="1"/>
</dbReference>
<evidence type="ECO:0000256" key="4">
    <source>
        <dbReference type="ARBA" id="ARBA00023125"/>
    </source>
</evidence>
<keyword evidence="9" id="KW-1185">Reference proteome</keyword>
<dbReference type="InterPro" id="IPR014284">
    <property type="entry name" value="RNA_pol_sigma-70_dom"/>
</dbReference>
<sequence>MPPPTDADLVTAYLDEGDQRAFSQLLARHQERIFGYLMGMVKDREVANDLFQETLYRAIQAMHRRRGSYESQGRWLAWTMRIARNAALDWLRSRKKFSDVDGYGNEEEGPSFWDRLPDEAPDAAALLNRGDLWEEVEAAIDQLPPEQREVVLMRHQSELTFREIAELTGVSINTALGRMRYALINLRKILEPEWFDETTADVPGAPKRERDESVT</sequence>
<dbReference type="EMBL" id="JAVRHT010000007">
    <property type="protein sequence ID" value="MDT0631055.1"/>
    <property type="molecule type" value="Genomic_DNA"/>
</dbReference>
<organism evidence="8 9">
    <name type="scientific">Rubrivirga litoralis</name>
    <dbReference type="NCBI Taxonomy" id="3075598"/>
    <lineage>
        <taxon>Bacteria</taxon>
        <taxon>Pseudomonadati</taxon>
        <taxon>Rhodothermota</taxon>
        <taxon>Rhodothermia</taxon>
        <taxon>Rhodothermales</taxon>
        <taxon>Rubricoccaceae</taxon>
        <taxon>Rubrivirga</taxon>
    </lineage>
</organism>
<dbReference type="SUPFAM" id="SSF88659">
    <property type="entry name" value="Sigma3 and sigma4 domains of RNA polymerase sigma factors"/>
    <property type="match status" value="1"/>
</dbReference>
<evidence type="ECO:0000313" key="9">
    <source>
        <dbReference type="Proteomes" id="UP001267426"/>
    </source>
</evidence>
<dbReference type="InterPro" id="IPR013249">
    <property type="entry name" value="RNA_pol_sigma70_r4_t2"/>
</dbReference>
<keyword evidence="3" id="KW-0731">Sigma factor</keyword>
<dbReference type="CDD" id="cd06171">
    <property type="entry name" value="Sigma70_r4"/>
    <property type="match status" value="1"/>
</dbReference>
<dbReference type="InterPro" id="IPR039425">
    <property type="entry name" value="RNA_pol_sigma-70-like"/>
</dbReference>
<dbReference type="Pfam" id="PF08281">
    <property type="entry name" value="Sigma70_r4_2"/>
    <property type="match status" value="1"/>
</dbReference>
<gene>
    <name evidence="8" type="ORF">RM540_04770</name>
</gene>
<dbReference type="InterPro" id="IPR007627">
    <property type="entry name" value="RNA_pol_sigma70_r2"/>
</dbReference>
<evidence type="ECO:0000259" key="7">
    <source>
        <dbReference type="Pfam" id="PF08281"/>
    </source>
</evidence>
<reference evidence="8 9" key="1">
    <citation type="submission" date="2023-09" db="EMBL/GenBank/DDBJ databases">
        <authorList>
            <person name="Rey-Velasco X."/>
        </authorList>
    </citation>
    <scope>NUCLEOTIDE SEQUENCE [LARGE SCALE GENOMIC DNA]</scope>
    <source>
        <strain evidence="8 9">F394</strain>
    </source>
</reference>
<dbReference type="InterPro" id="IPR013324">
    <property type="entry name" value="RNA_pol_sigma_r3/r4-like"/>
</dbReference>
<dbReference type="Pfam" id="PF04542">
    <property type="entry name" value="Sigma70_r2"/>
    <property type="match status" value="1"/>
</dbReference>
<keyword evidence="5" id="KW-0804">Transcription</keyword>
<dbReference type="PANTHER" id="PTHR43133:SF8">
    <property type="entry name" value="RNA POLYMERASE SIGMA FACTOR HI_1459-RELATED"/>
    <property type="match status" value="1"/>
</dbReference>
<evidence type="ECO:0000256" key="2">
    <source>
        <dbReference type="ARBA" id="ARBA00023015"/>
    </source>
</evidence>
<comment type="similarity">
    <text evidence="1">Belongs to the sigma-70 factor family. ECF subfamily.</text>
</comment>
<name>A0ABU3BP86_9BACT</name>
<evidence type="ECO:0000256" key="1">
    <source>
        <dbReference type="ARBA" id="ARBA00010641"/>
    </source>
</evidence>
<dbReference type="InterPro" id="IPR013325">
    <property type="entry name" value="RNA_pol_sigma_r2"/>
</dbReference>
<keyword evidence="4" id="KW-0238">DNA-binding</keyword>
<dbReference type="InterPro" id="IPR036388">
    <property type="entry name" value="WH-like_DNA-bd_sf"/>
</dbReference>
<evidence type="ECO:0000259" key="6">
    <source>
        <dbReference type="Pfam" id="PF04542"/>
    </source>
</evidence>
<evidence type="ECO:0000256" key="3">
    <source>
        <dbReference type="ARBA" id="ARBA00023082"/>
    </source>
</evidence>
<comment type="caution">
    <text evidence="8">The sequence shown here is derived from an EMBL/GenBank/DDBJ whole genome shotgun (WGS) entry which is preliminary data.</text>
</comment>
<accession>A0ABU3BP86</accession>
<dbReference type="SUPFAM" id="SSF88946">
    <property type="entry name" value="Sigma2 domain of RNA polymerase sigma factors"/>
    <property type="match status" value="1"/>
</dbReference>
<dbReference type="RefSeq" id="WP_311662396.1">
    <property type="nucleotide sequence ID" value="NZ_JAVRHT010000007.1"/>
</dbReference>